<dbReference type="STRING" id="1855283.SAMN05216382_2650"/>
<comment type="similarity">
    <text evidence="1">Belongs to the LysR transcriptional regulatory family.</text>
</comment>
<keyword evidence="7" id="KW-1185">Reference proteome</keyword>
<evidence type="ECO:0000256" key="2">
    <source>
        <dbReference type="ARBA" id="ARBA00023015"/>
    </source>
</evidence>
<dbReference type="OrthoDB" id="9813056at2"/>
<dbReference type="GO" id="GO:0003700">
    <property type="term" value="F:DNA-binding transcription factor activity"/>
    <property type="evidence" value="ECO:0007669"/>
    <property type="project" value="InterPro"/>
</dbReference>
<dbReference type="PANTHER" id="PTHR30537:SF74">
    <property type="entry name" value="HTH-TYPE TRANSCRIPTIONAL REGULATOR TRPI"/>
    <property type="match status" value="1"/>
</dbReference>
<dbReference type="SUPFAM" id="SSF46785">
    <property type="entry name" value="Winged helix' DNA-binding domain"/>
    <property type="match status" value="1"/>
</dbReference>
<dbReference type="InterPro" id="IPR005119">
    <property type="entry name" value="LysR_subst-bd"/>
</dbReference>
<dbReference type="InterPro" id="IPR036388">
    <property type="entry name" value="WH-like_DNA-bd_sf"/>
</dbReference>
<gene>
    <name evidence="6" type="ORF">SAMN05216382_2650</name>
</gene>
<keyword evidence="2" id="KW-0805">Transcription regulation</keyword>
<dbReference type="GO" id="GO:0006351">
    <property type="term" value="P:DNA-templated transcription"/>
    <property type="evidence" value="ECO:0007669"/>
    <property type="project" value="TreeGrafter"/>
</dbReference>
<feature type="domain" description="HTH lysR-type" evidence="5">
    <location>
        <begin position="6"/>
        <end position="63"/>
    </location>
</feature>
<keyword evidence="3" id="KW-0238">DNA-binding</keyword>
<dbReference type="InterPro" id="IPR058163">
    <property type="entry name" value="LysR-type_TF_proteobact-type"/>
</dbReference>
<protein>
    <submittedName>
        <fullName evidence="6">Transcriptional regulator, LysR family</fullName>
    </submittedName>
</protein>
<name>A0A1H7T2S4_9SPHN</name>
<dbReference type="InterPro" id="IPR036390">
    <property type="entry name" value="WH_DNA-bd_sf"/>
</dbReference>
<dbReference type="SUPFAM" id="SSF53850">
    <property type="entry name" value="Periplasmic binding protein-like II"/>
    <property type="match status" value="1"/>
</dbReference>
<accession>A0A1H7T2S4</accession>
<dbReference type="PROSITE" id="PS50931">
    <property type="entry name" value="HTH_LYSR"/>
    <property type="match status" value="1"/>
</dbReference>
<organism evidence="6 7">
    <name type="scientific">Sphingomonas palmae</name>
    <dbReference type="NCBI Taxonomy" id="1855283"/>
    <lineage>
        <taxon>Bacteria</taxon>
        <taxon>Pseudomonadati</taxon>
        <taxon>Pseudomonadota</taxon>
        <taxon>Alphaproteobacteria</taxon>
        <taxon>Sphingomonadales</taxon>
        <taxon>Sphingomonadaceae</taxon>
        <taxon>Sphingomonas</taxon>
    </lineage>
</organism>
<dbReference type="InterPro" id="IPR000847">
    <property type="entry name" value="LysR_HTH_N"/>
</dbReference>
<evidence type="ECO:0000256" key="4">
    <source>
        <dbReference type="ARBA" id="ARBA00023163"/>
    </source>
</evidence>
<evidence type="ECO:0000313" key="6">
    <source>
        <dbReference type="EMBL" id="SEL79113.1"/>
    </source>
</evidence>
<evidence type="ECO:0000313" key="7">
    <source>
        <dbReference type="Proteomes" id="UP000199214"/>
    </source>
</evidence>
<reference evidence="7" key="1">
    <citation type="submission" date="2016-10" db="EMBL/GenBank/DDBJ databases">
        <authorList>
            <person name="Varghese N."/>
            <person name="Submissions S."/>
        </authorList>
    </citation>
    <scope>NUCLEOTIDE SEQUENCE [LARGE SCALE GENOMIC DNA]</scope>
    <source>
        <strain evidence="7">JS21-1</strain>
    </source>
</reference>
<dbReference type="GO" id="GO:0043565">
    <property type="term" value="F:sequence-specific DNA binding"/>
    <property type="evidence" value="ECO:0007669"/>
    <property type="project" value="TreeGrafter"/>
</dbReference>
<proteinExistence type="inferred from homology"/>
<dbReference type="PANTHER" id="PTHR30537">
    <property type="entry name" value="HTH-TYPE TRANSCRIPTIONAL REGULATOR"/>
    <property type="match status" value="1"/>
</dbReference>
<keyword evidence="4" id="KW-0804">Transcription</keyword>
<dbReference type="Gene3D" id="1.10.10.10">
    <property type="entry name" value="Winged helix-like DNA-binding domain superfamily/Winged helix DNA-binding domain"/>
    <property type="match status" value="1"/>
</dbReference>
<dbReference type="CDD" id="cd08432">
    <property type="entry name" value="PBP2_GcdR_TrpI_HvrB_AmpR_like"/>
    <property type="match status" value="1"/>
</dbReference>
<dbReference type="FunFam" id="1.10.10.10:FF:000001">
    <property type="entry name" value="LysR family transcriptional regulator"/>
    <property type="match status" value="1"/>
</dbReference>
<evidence type="ECO:0000256" key="1">
    <source>
        <dbReference type="ARBA" id="ARBA00009437"/>
    </source>
</evidence>
<dbReference type="Pfam" id="PF00126">
    <property type="entry name" value="HTH_1"/>
    <property type="match status" value="1"/>
</dbReference>
<dbReference type="EMBL" id="FNZZ01000005">
    <property type="protein sequence ID" value="SEL79113.1"/>
    <property type="molecule type" value="Genomic_DNA"/>
</dbReference>
<evidence type="ECO:0000259" key="5">
    <source>
        <dbReference type="PROSITE" id="PS50931"/>
    </source>
</evidence>
<sequence length="302" mass="33572">MQSRLPSMAGLRAFEAAARHLSFTRAAIELNLTQSAISHQIRNLEELIGARFFHRVGNDIRLTEAGIEYLGPARSAITELQVAADRAIGRRQRDVLTIACLGTFAIKCLLPALGDFMRSNPAIRLKVRTLMPYAQVRPDDYDVSIQYGMDADWPGFAAHRITNEEIFPVCSPSLLAGPTALLRPSDLRHHFIIRTTSPLVLRDDWPLWQRKAGVDDLTFAGEIVCDLLYPSYQTAIEGLGVALGRSAVVRNDIAAGRLVEPFSIRMPSPLGYHVVYPQQHANLVKVQRFVDWACGNLATMLK</sequence>
<dbReference type="PRINTS" id="PR00039">
    <property type="entry name" value="HTHLYSR"/>
</dbReference>
<dbReference type="AlphaFoldDB" id="A0A1H7T2S4"/>
<dbReference type="Proteomes" id="UP000199214">
    <property type="component" value="Unassembled WGS sequence"/>
</dbReference>
<dbReference type="Pfam" id="PF03466">
    <property type="entry name" value="LysR_substrate"/>
    <property type="match status" value="1"/>
</dbReference>
<evidence type="ECO:0000256" key="3">
    <source>
        <dbReference type="ARBA" id="ARBA00023125"/>
    </source>
</evidence>
<dbReference type="Gene3D" id="3.40.190.10">
    <property type="entry name" value="Periplasmic binding protein-like II"/>
    <property type="match status" value="2"/>
</dbReference>